<dbReference type="Proteomes" id="UP000697107">
    <property type="component" value="Unassembled WGS sequence"/>
</dbReference>
<dbReference type="EMBL" id="RCMI01000005">
    <property type="protein sequence ID" value="KAG2944134.1"/>
    <property type="molecule type" value="Genomic_DNA"/>
</dbReference>
<comment type="caution">
    <text evidence="2">The sequence shown here is derived from an EMBL/GenBank/DDBJ whole genome shotgun (WGS) entry which is preliminary data.</text>
</comment>
<evidence type="ECO:0000313" key="5">
    <source>
        <dbReference type="EMBL" id="KAG3229343.1"/>
    </source>
</evidence>
<protein>
    <submittedName>
        <fullName evidence="2">Uncharacterized protein</fullName>
    </submittedName>
</protein>
<dbReference type="Proteomes" id="UP000735874">
    <property type="component" value="Unassembled WGS sequence"/>
</dbReference>
<sequence length="92" mass="9692">MASRSQLMRFIQQSLRGPTSQWREGAANCCTTSEHIAGEFGRWQVAQMVSTAVSAWDLPAGESKGMCIHSAARAAQHFGSAAIALAGIGRAG</sequence>
<dbReference type="EMBL" id="RCML01000005">
    <property type="protein sequence ID" value="KAG3000042.1"/>
    <property type="molecule type" value="Genomic_DNA"/>
</dbReference>
<dbReference type="AlphaFoldDB" id="A0A8T1DS91"/>
<reference evidence="2" key="1">
    <citation type="submission" date="2018-10" db="EMBL/GenBank/DDBJ databases">
        <title>Effector identification in a new, highly contiguous assembly of the strawberry crown rot pathogen Phytophthora cactorum.</title>
        <authorList>
            <person name="Armitage A.D."/>
            <person name="Nellist C.F."/>
            <person name="Bates H."/>
            <person name="Vickerstaff R.J."/>
            <person name="Harrison R.J."/>
        </authorList>
    </citation>
    <scope>NUCLEOTIDE SEQUENCE</scope>
    <source>
        <strain evidence="1">15-7</strain>
        <strain evidence="2">4032</strain>
        <strain evidence="3">4040</strain>
        <strain evidence="4">P415</strain>
        <strain evidence="5">P421</strain>
    </source>
</reference>
<accession>A0A8T1DS91</accession>
<dbReference type="Proteomes" id="UP000760860">
    <property type="component" value="Unassembled WGS sequence"/>
</dbReference>
<dbReference type="Proteomes" id="UP000736787">
    <property type="component" value="Unassembled WGS sequence"/>
</dbReference>
<name>A0A8T1DS91_9STRA</name>
<proteinExistence type="predicted"/>
<evidence type="ECO:0000313" key="4">
    <source>
        <dbReference type="EMBL" id="KAG3000042.1"/>
    </source>
</evidence>
<dbReference type="EMBL" id="RCMV01000002">
    <property type="protein sequence ID" value="KAG3229343.1"/>
    <property type="molecule type" value="Genomic_DNA"/>
</dbReference>
<dbReference type="EMBL" id="RCMK01000005">
    <property type="protein sequence ID" value="KAG2955392.1"/>
    <property type="molecule type" value="Genomic_DNA"/>
</dbReference>
<organism evidence="2 6">
    <name type="scientific">Phytophthora cactorum</name>
    <dbReference type="NCBI Taxonomy" id="29920"/>
    <lineage>
        <taxon>Eukaryota</taxon>
        <taxon>Sar</taxon>
        <taxon>Stramenopiles</taxon>
        <taxon>Oomycota</taxon>
        <taxon>Peronosporomycetes</taxon>
        <taxon>Peronosporales</taxon>
        <taxon>Peronosporaceae</taxon>
        <taxon>Phytophthora</taxon>
    </lineage>
</organism>
<evidence type="ECO:0000313" key="1">
    <source>
        <dbReference type="EMBL" id="KAG2868725.1"/>
    </source>
</evidence>
<gene>
    <name evidence="1" type="ORF">PC113_g797</name>
    <name evidence="2" type="ORF">PC115_g490</name>
    <name evidence="3" type="ORF">PC117_g455</name>
    <name evidence="4" type="ORF">PC118_g480</name>
    <name evidence="5" type="ORF">PC129_g153</name>
</gene>
<evidence type="ECO:0000313" key="3">
    <source>
        <dbReference type="EMBL" id="KAG2955392.1"/>
    </source>
</evidence>
<dbReference type="Proteomes" id="UP000774804">
    <property type="component" value="Unassembled WGS sequence"/>
</dbReference>
<evidence type="ECO:0000313" key="6">
    <source>
        <dbReference type="Proteomes" id="UP000774804"/>
    </source>
</evidence>
<dbReference type="EMBL" id="RCMG01000008">
    <property type="protein sequence ID" value="KAG2868725.1"/>
    <property type="molecule type" value="Genomic_DNA"/>
</dbReference>
<evidence type="ECO:0000313" key="2">
    <source>
        <dbReference type="EMBL" id="KAG2944134.1"/>
    </source>
</evidence>